<evidence type="ECO:0000313" key="2">
    <source>
        <dbReference type="EMBL" id="OQB42393.1"/>
    </source>
</evidence>
<proteinExistence type="predicted"/>
<name>A0A1V5ZQ87_9BACT</name>
<protein>
    <recommendedName>
        <fullName evidence="1">TPM domain-containing protein</fullName>
    </recommendedName>
</protein>
<organism evidence="2">
    <name type="scientific">candidate division CPR1 bacterium ADurb.Bin160</name>
    <dbReference type="NCBI Taxonomy" id="1852826"/>
    <lineage>
        <taxon>Bacteria</taxon>
        <taxon>candidate division CPR1</taxon>
    </lineage>
</organism>
<accession>A0A1V5ZQ87</accession>
<dbReference type="EMBL" id="MWDB01000003">
    <property type="protein sequence ID" value="OQB42393.1"/>
    <property type="molecule type" value="Genomic_DNA"/>
</dbReference>
<dbReference type="PANTHER" id="PTHR30373:SF2">
    <property type="entry name" value="UPF0603 PROTEIN YGCG"/>
    <property type="match status" value="1"/>
</dbReference>
<reference evidence="2" key="1">
    <citation type="submission" date="2017-02" db="EMBL/GenBank/DDBJ databases">
        <title>Delving into the versatile metabolic prowess of the omnipresent phylum Bacteroidetes.</title>
        <authorList>
            <person name="Nobu M.K."/>
            <person name="Mei R."/>
            <person name="Narihiro T."/>
            <person name="Kuroda K."/>
            <person name="Liu W.-T."/>
        </authorList>
    </citation>
    <scope>NUCLEOTIDE SEQUENCE</scope>
    <source>
        <strain evidence="2">ADurb.Bin160</strain>
    </source>
</reference>
<comment type="caution">
    <text evidence="2">The sequence shown here is derived from an EMBL/GenBank/DDBJ whole genome shotgun (WGS) entry which is preliminary data.</text>
</comment>
<dbReference type="Gene3D" id="3.10.310.50">
    <property type="match status" value="1"/>
</dbReference>
<dbReference type="AlphaFoldDB" id="A0A1V5ZQ87"/>
<dbReference type="Pfam" id="PF04536">
    <property type="entry name" value="TPM_phosphatase"/>
    <property type="match status" value="1"/>
</dbReference>
<dbReference type="InterPro" id="IPR007621">
    <property type="entry name" value="TPM_dom"/>
</dbReference>
<gene>
    <name evidence="2" type="ORF">BWY04_00272</name>
</gene>
<feature type="domain" description="TPM" evidence="1">
    <location>
        <begin position="10"/>
        <end position="89"/>
    </location>
</feature>
<evidence type="ECO:0000259" key="1">
    <source>
        <dbReference type="Pfam" id="PF04536"/>
    </source>
</evidence>
<sequence>MNLPKFQYFINDYSQVLTQEQTQELNQYAENIESNLGYQVVSVLFPHRQGNELFDIALKAFNENGIGDKQRNDGLLLAIATEEKKIRIMV</sequence>
<dbReference type="Proteomes" id="UP000485621">
    <property type="component" value="Unassembled WGS sequence"/>
</dbReference>
<dbReference type="PANTHER" id="PTHR30373">
    <property type="entry name" value="UPF0603 PROTEIN YGCG"/>
    <property type="match status" value="1"/>
</dbReference>